<sequence length="53" mass="6072">YGGKCIPKDIKALIQFANAQGVDLKLHKIVEEINNQLMKDQDIDDPEKFSKRD</sequence>
<name>X0WP77_9ZZZZ</name>
<gene>
    <name evidence="2" type="ORF">S01H1_51855</name>
</gene>
<feature type="domain" description="UDP-glucose/GDP-mannose dehydrogenase dimerisation" evidence="1">
    <location>
        <begin position="1"/>
        <end position="35"/>
    </location>
</feature>
<evidence type="ECO:0000259" key="1">
    <source>
        <dbReference type="Pfam" id="PF00984"/>
    </source>
</evidence>
<organism evidence="2">
    <name type="scientific">marine sediment metagenome</name>
    <dbReference type="NCBI Taxonomy" id="412755"/>
    <lineage>
        <taxon>unclassified sequences</taxon>
        <taxon>metagenomes</taxon>
        <taxon>ecological metagenomes</taxon>
    </lineage>
</organism>
<dbReference type="GO" id="GO:0016616">
    <property type="term" value="F:oxidoreductase activity, acting on the CH-OH group of donors, NAD or NADP as acceptor"/>
    <property type="evidence" value="ECO:0007669"/>
    <property type="project" value="InterPro"/>
</dbReference>
<dbReference type="EMBL" id="BARS01033492">
    <property type="protein sequence ID" value="GAG26333.1"/>
    <property type="molecule type" value="Genomic_DNA"/>
</dbReference>
<dbReference type="AlphaFoldDB" id="X0WP77"/>
<dbReference type="Pfam" id="PF00984">
    <property type="entry name" value="UDPG_MGDP_dh"/>
    <property type="match status" value="1"/>
</dbReference>
<reference evidence="2" key="1">
    <citation type="journal article" date="2014" name="Front. Microbiol.">
        <title>High frequency of phylogenetically diverse reductive dehalogenase-homologous genes in deep subseafloor sedimentary metagenomes.</title>
        <authorList>
            <person name="Kawai M."/>
            <person name="Futagami T."/>
            <person name="Toyoda A."/>
            <person name="Takaki Y."/>
            <person name="Nishi S."/>
            <person name="Hori S."/>
            <person name="Arai W."/>
            <person name="Tsubouchi T."/>
            <person name="Morono Y."/>
            <person name="Uchiyama I."/>
            <person name="Ito T."/>
            <person name="Fujiyama A."/>
            <person name="Inagaki F."/>
            <person name="Takami H."/>
        </authorList>
    </citation>
    <scope>NUCLEOTIDE SEQUENCE</scope>
    <source>
        <strain evidence="2">Expedition CK06-06</strain>
    </source>
</reference>
<dbReference type="SUPFAM" id="SSF48179">
    <property type="entry name" value="6-phosphogluconate dehydrogenase C-terminal domain-like"/>
    <property type="match status" value="1"/>
</dbReference>
<feature type="non-terminal residue" evidence="2">
    <location>
        <position position="1"/>
    </location>
</feature>
<dbReference type="InterPro" id="IPR008927">
    <property type="entry name" value="6-PGluconate_DH-like_C_sf"/>
</dbReference>
<dbReference type="Gene3D" id="3.40.50.720">
    <property type="entry name" value="NAD(P)-binding Rossmann-like Domain"/>
    <property type="match status" value="1"/>
</dbReference>
<accession>X0WP77</accession>
<dbReference type="GO" id="GO:0051287">
    <property type="term" value="F:NAD binding"/>
    <property type="evidence" value="ECO:0007669"/>
    <property type="project" value="InterPro"/>
</dbReference>
<proteinExistence type="predicted"/>
<comment type="caution">
    <text evidence="2">The sequence shown here is derived from an EMBL/GenBank/DDBJ whole genome shotgun (WGS) entry which is preliminary data.</text>
</comment>
<evidence type="ECO:0000313" key="2">
    <source>
        <dbReference type="EMBL" id="GAG26333.1"/>
    </source>
</evidence>
<protein>
    <recommendedName>
        <fullName evidence="1">UDP-glucose/GDP-mannose dehydrogenase dimerisation domain-containing protein</fullName>
    </recommendedName>
</protein>
<dbReference type="InterPro" id="IPR014026">
    <property type="entry name" value="UDP-Glc/GDP-Man_DH_dimer"/>
</dbReference>